<dbReference type="Pfam" id="PF07394">
    <property type="entry name" value="DUF1501"/>
    <property type="match status" value="1"/>
</dbReference>
<dbReference type="EMBL" id="JPRD01000017">
    <property type="protein sequence ID" value="KIF52865.1"/>
    <property type="molecule type" value="Genomic_DNA"/>
</dbReference>
<accession>A0A0C1Z7C3</accession>
<dbReference type="PANTHER" id="PTHR43737">
    <property type="entry name" value="BLL7424 PROTEIN"/>
    <property type="match status" value="1"/>
</dbReference>
<organism evidence="3 4">
    <name type="scientific">Vibrio owensii CAIM 1854 = LMG 25443</name>
    <dbReference type="NCBI Taxonomy" id="1229493"/>
    <lineage>
        <taxon>Bacteria</taxon>
        <taxon>Pseudomonadati</taxon>
        <taxon>Pseudomonadota</taxon>
        <taxon>Gammaproteobacteria</taxon>
        <taxon>Vibrionales</taxon>
        <taxon>Vibrionaceae</taxon>
        <taxon>Vibrio</taxon>
    </lineage>
</organism>
<gene>
    <name evidence="3" type="ORF">H735_11815</name>
</gene>
<evidence type="ECO:0000313" key="4">
    <source>
        <dbReference type="Proteomes" id="UP000031586"/>
    </source>
</evidence>
<dbReference type="PATRIC" id="fig|1229493.5.peg.1459"/>
<dbReference type="InterPro" id="IPR019546">
    <property type="entry name" value="TAT_signal_bac_arc"/>
</dbReference>
<evidence type="ECO:0000313" key="3">
    <source>
        <dbReference type="EMBL" id="KIF52865.1"/>
    </source>
</evidence>
<dbReference type="RefSeq" id="WP_020195378.1">
    <property type="nucleotide sequence ID" value="NZ_BAOH01000020.1"/>
</dbReference>
<comment type="caution">
    <text evidence="3">The sequence shown here is derived from an EMBL/GenBank/DDBJ whole genome shotgun (WGS) entry which is preliminary data.</text>
</comment>
<dbReference type="AlphaFoldDB" id="A0A0C1Z7C3"/>
<dbReference type="PROSITE" id="PS51318">
    <property type="entry name" value="TAT"/>
    <property type="match status" value="1"/>
</dbReference>
<evidence type="ECO:0000256" key="1">
    <source>
        <dbReference type="ARBA" id="ARBA00022729"/>
    </source>
</evidence>
<keyword evidence="1 2" id="KW-0732">Signal</keyword>
<name>A0A0C1Z7C3_9VIBR</name>
<reference evidence="3 4" key="1">
    <citation type="submission" date="2014-07" db="EMBL/GenBank/DDBJ databases">
        <title>Unique and conserved regions in Vibrio harveyi and related species in comparison with the shrimp pathogen Vibrio harveyi CAIM 1792.</title>
        <authorList>
            <person name="Espinoza-Valles I."/>
            <person name="Vora G."/>
            <person name="Leekitcharoenphon P."/>
            <person name="Ussery D."/>
            <person name="Hoj L."/>
            <person name="Gomez-Gil B."/>
        </authorList>
    </citation>
    <scope>NUCLEOTIDE SEQUENCE [LARGE SCALE GENOMIC DNA]</scope>
    <source>
        <strain evidence="4">CAIM 1854 / LMG 25443</strain>
    </source>
</reference>
<dbReference type="Proteomes" id="UP000031586">
    <property type="component" value="Unassembled WGS sequence"/>
</dbReference>
<dbReference type="Pfam" id="PF10518">
    <property type="entry name" value="TAT_signal"/>
    <property type="match status" value="1"/>
</dbReference>
<evidence type="ECO:0000256" key="2">
    <source>
        <dbReference type="SAM" id="SignalP"/>
    </source>
</evidence>
<dbReference type="InterPro" id="IPR010869">
    <property type="entry name" value="DUF1501"/>
</dbReference>
<feature type="signal peptide" evidence="2">
    <location>
        <begin position="1"/>
        <end position="35"/>
    </location>
</feature>
<dbReference type="InterPro" id="IPR006311">
    <property type="entry name" value="TAT_signal"/>
</dbReference>
<proteinExistence type="predicted"/>
<sequence length="389" mass="42116">MTIDKQTNLTSTRRQFLKSALAVGATSLLPNAVFAQSSSPNIFVWITLRGAMDGLNVVVPYADKQYLALRPTIGLATEKLNKLDDFYGLHPAMKTSFEWYQDKQMAMVHACATAYRERSHFDGQKVLENGTDNPLHRDGWLNRLLQLDVKSKGLAIDSGLPLIVQGEKAVSSWYPNNLQARDSQVELLEALFQSDEKLASNFEEALKIEMMSNRNRPGKQFPVLASQAGTFLSAEGGPNIAVLELGGWDTHAGQGAETGRLANQLRKLDNGLANLKKALGDNWSKTVVMAASEFGRTAAENGTKGTDHGTANAMFIAGGAIEGGKVLGEFPGLAQAELYEGRDLAPANDMRAVIKAVLQQHMSIESSALESVFPDSGSDKAYAGLIRTS</sequence>
<protein>
    <submittedName>
        <fullName evidence="3">Tat pathway signal protein</fullName>
    </submittedName>
</protein>
<dbReference type="PANTHER" id="PTHR43737:SF1">
    <property type="entry name" value="DUF1501 DOMAIN-CONTAINING PROTEIN"/>
    <property type="match status" value="1"/>
</dbReference>
<feature type="chain" id="PRO_5002161353" evidence="2">
    <location>
        <begin position="36"/>
        <end position="389"/>
    </location>
</feature>